<dbReference type="SMART" id="SM00355">
    <property type="entry name" value="ZnF_C2H2"/>
    <property type="match status" value="3"/>
</dbReference>
<keyword evidence="6" id="KW-0539">Nucleus</keyword>
<feature type="domain" description="C2H2-type" evidence="9">
    <location>
        <begin position="272"/>
        <end position="300"/>
    </location>
</feature>
<evidence type="ECO:0000256" key="7">
    <source>
        <dbReference type="PROSITE-ProRule" id="PRU00042"/>
    </source>
</evidence>
<keyword evidence="11" id="KW-1185">Reference proteome</keyword>
<accession>A0A2I2FV26</accession>
<dbReference type="RefSeq" id="XP_024699763.1">
    <property type="nucleotide sequence ID" value="XM_024847949.1"/>
</dbReference>
<dbReference type="PANTHER" id="PTHR24394">
    <property type="entry name" value="ZINC FINGER PROTEIN"/>
    <property type="match status" value="1"/>
</dbReference>
<dbReference type="Gene3D" id="3.30.160.60">
    <property type="entry name" value="Classic Zinc Finger"/>
    <property type="match status" value="3"/>
</dbReference>
<dbReference type="SUPFAM" id="SSF57667">
    <property type="entry name" value="beta-beta-alpha zinc fingers"/>
    <property type="match status" value="1"/>
</dbReference>
<dbReference type="VEuPathDB" id="FungiDB:P170DRAFT_430353"/>
<dbReference type="STRING" id="1392250.A0A2I2FV26"/>
<evidence type="ECO:0000256" key="8">
    <source>
        <dbReference type="SAM" id="MobiDB-lite"/>
    </source>
</evidence>
<dbReference type="InterPro" id="IPR036236">
    <property type="entry name" value="Znf_C2H2_sf"/>
</dbReference>
<organism evidence="10 11">
    <name type="scientific">Aspergillus steynii IBT 23096</name>
    <dbReference type="NCBI Taxonomy" id="1392250"/>
    <lineage>
        <taxon>Eukaryota</taxon>
        <taxon>Fungi</taxon>
        <taxon>Dikarya</taxon>
        <taxon>Ascomycota</taxon>
        <taxon>Pezizomycotina</taxon>
        <taxon>Eurotiomycetes</taxon>
        <taxon>Eurotiomycetidae</taxon>
        <taxon>Eurotiales</taxon>
        <taxon>Aspergillaceae</taxon>
        <taxon>Aspergillus</taxon>
        <taxon>Aspergillus subgen. Circumdati</taxon>
    </lineage>
</organism>
<dbReference type="GO" id="GO:0000981">
    <property type="term" value="F:DNA-binding transcription factor activity, RNA polymerase II-specific"/>
    <property type="evidence" value="ECO:0007669"/>
    <property type="project" value="TreeGrafter"/>
</dbReference>
<dbReference type="PROSITE" id="PS50157">
    <property type="entry name" value="ZINC_FINGER_C2H2_2"/>
    <property type="match status" value="3"/>
</dbReference>
<feature type="region of interest" description="Disordered" evidence="8">
    <location>
        <begin position="317"/>
        <end position="363"/>
    </location>
</feature>
<comment type="caution">
    <text evidence="10">The sequence shown here is derived from an EMBL/GenBank/DDBJ whole genome shotgun (WGS) entry which is preliminary data.</text>
</comment>
<sequence>MMDSSPTYSSPMRSVPNYVPHSQPPAGLGISHCDMGPSAEQSRVYTSEQYPSPTTDWSDQIMPPESVLDAAMDVGPFSPATQYEPFGGYPDVSASPLSYYSSQTLSASPEYGVPMDIAGHHDMMPSQSSDMWPNANCSDEACKIKEEPNDFWNPSLFPITNAPTTPVMAPMPQLVANNNRFPHPQQAGSINGTLVELDPNVDRLSERSVAQSHPYEVILKWTKNNGEASNDDRSKIPSASGLECTTCGTRFTRRSNCREHMKKHDPSRRKMYHCETCERRFGRRTDLRRHVDSIHRGIRKFSCDVCDQKFSRQDTLTRHRSDCERRKRRAAKAKRDKEIGDAPQSPSAAASPEIKMEPNFPDM</sequence>
<reference evidence="10 11" key="1">
    <citation type="submission" date="2016-12" db="EMBL/GenBank/DDBJ databases">
        <title>The genomes of Aspergillus section Nigri reveals drivers in fungal speciation.</title>
        <authorList>
            <consortium name="DOE Joint Genome Institute"/>
            <person name="Vesth T.C."/>
            <person name="Nybo J."/>
            <person name="Theobald S."/>
            <person name="Brandl J."/>
            <person name="Frisvad J.C."/>
            <person name="Nielsen K.F."/>
            <person name="Lyhne E.K."/>
            <person name="Kogle M.E."/>
            <person name="Kuo A."/>
            <person name="Riley R."/>
            <person name="Clum A."/>
            <person name="Nolan M."/>
            <person name="Lipzen A."/>
            <person name="Salamov A."/>
            <person name="Henrissat B."/>
            <person name="Wiebenga A."/>
            <person name="De Vries R.P."/>
            <person name="Grigoriev I.V."/>
            <person name="Mortensen U.H."/>
            <person name="Andersen M.R."/>
            <person name="Baker S.E."/>
        </authorList>
    </citation>
    <scope>NUCLEOTIDE SEQUENCE [LARGE SCALE GENOMIC DNA]</scope>
    <source>
        <strain evidence="10 11">IBT 23096</strain>
    </source>
</reference>
<protein>
    <recommendedName>
        <fullName evidence="9">C2H2-type domain-containing protein</fullName>
    </recommendedName>
</protein>
<dbReference type="AlphaFoldDB" id="A0A2I2FV26"/>
<dbReference type="GO" id="GO:0005634">
    <property type="term" value="C:nucleus"/>
    <property type="evidence" value="ECO:0007669"/>
    <property type="project" value="UniProtKB-SubCell"/>
</dbReference>
<evidence type="ECO:0000256" key="1">
    <source>
        <dbReference type="ARBA" id="ARBA00004123"/>
    </source>
</evidence>
<feature type="domain" description="C2H2-type" evidence="9">
    <location>
        <begin position="242"/>
        <end position="269"/>
    </location>
</feature>
<evidence type="ECO:0000256" key="6">
    <source>
        <dbReference type="ARBA" id="ARBA00023242"/>
    </source>
</evidence>
<dbReference type="Proteomes" id="UP000234275">
    <property type="component" value="Unassembled WGS sequence"/>
</dbReference>
<evidence type="ECO:0000259" key="9">
    <source>
        <dbReference type="PROSITE" id="PS50157"/>
    </source>
</evidence>
<dbReference type="Pfam" id="PF00096">
    <property type="entry name" value="zf-C2H2"/>
    <property type="match status" value="3"/>
</dbReference>
<evidence type="ECO:0000313" key="10">
    <source>
        <dbReference type="EMBL" id="PLB44461.1"/>
    </source>
</evidence>
<evidence type="ECO:0000313" key="11">
    <source>
        <dbReference type="Proteomes" id="UP000234275"/>
    </source>
</evidence>
<evidence type="ECO:0000256" key="2">
    <source>
        <dbReference type="ARBA" id="ARBA00022723"/>
    </source>
</evidence>
<feature type="compositionally biased region" description="Polar residues" evidence="8">
    <location>
        <begin position="1"/>
        <end position="12"/>
    </location>
</feature>
<feature type="region of interest" description="Disordered" evidence="8">
    <location>
        <begin position="1"/>
        <end position="59"/>
    </location>
</feature>
<keyword evidence="5" id="KW-0862">Zinc</keyword>
<proteinExistence type="predicted"/>
<dbReference type="PROSITE" id="PS00028">
    <property type="entry name" value="ZINC_FINGER_C2H2_1"/>
    <property type="match status" value="2"/>
</dbReference>
<keyword evidence="4 7" id="KW-0863">Zinc-finger</keyword>
<dbReference type="OrthoDB" id="6910977at2759"/>
<evidence type="ECO:0000256" key="3">
    <source>
        <dbReference type="ARBA" id="ARBA00022737"/>
    </source>
</evidence>
<feature type="compositionally biased region" description="Low complexity" evidence="8">
    <location>
        <begin position="342"/>
        <end position="352"/>
    </location>
</feature>
<feature type="compositionally biased region" description="Polar residues" evidence="8">
    <location>
        <begin position="39"/>
        <end position="58"/>
    </location>
</feature>
<keyword evidence="2" id="KW-0479">Metal-binding</keyword>
<name>A0A2I2FV26_9EURO</name>
<dbReference type="InterPro" id="IPR013087">
    <property type="entry name" value="Znf_C2H2_type"/>
</dbReference>
<keyword evidence="3" id="KW-0677">Repeat</keyword>
<evidence type="ECO:0000256" key="4">
    <source>
        <dbReference type="ARBA" id="ARBA00022771"/>
    </source>
</evidence>
<dbReference type="GeneID" id="36555648"/>
<dbReference type="EMBL" id="MSFO01000009">
    <property type="protein sequence ID" value="PLB44461.1"/>
    <property type="molecule type" value="Genomic_DNA"/>
</dbReference>
<evidence type="ECO:0000256" key="5">
    <source>
        <dbReference type="ARBA" id="ARBA00022833"/>
    </source>
</evidence>
<dbReference type="PANTHER" id="PTHR24394:SF29">
    <property type="entry name" value="MYONEURIN"/>
    <property type="match status" value="1"/>
</dbReference>
<dbReference type="GO" id="GO:0008270">
    <property type="term" value="F:zinc ion binding"/>
    <property type="evidence" value="ECO:0007669"/>
    <property type="project" value="UniProtKB-KW"/>
</dbReference>
<gene>
    <name evidence="10" type="ORF">P170DRAFT_430353</name>
</gene>
<comment type="subcellular location">
    <subcellularLocation>
        <location evidence="1">Nucleus</location>
    </subcellularLocation>
</comment>
<feature type="domain" description="C2H2-type" evidence="9">
    <location>
        <begin position="301"/>
        <end position="329"/>
    </location>
</feature>